<keyword evidence="4" id="KW-1133">Transmembrane helix</keyword>
<protein>
    <recommendedName>
        <fullName evidence="5">Histidine kinase/HSP90-like ATPase domain-containing protein</fullName>
    </recommendedName>
</protein>
<keyword evidence="1" id="KW-0808">Transferase</keyword>
<evidence type="ECO:0000256" key="3">
    <source>
        <dbReference type="ARBA" id="ARBA00023012"/>
    </source>
</evidence>
<dbReference type="PANTHER" id="PTHR24421:SF61">
    <property type="entry name" value="OXYGEN SENSOR HISTIDINE KINASE NREB"/>
    <property type="match status" value="1"/>
</dbReference>
<feature type="transmembrane region" description="Helical" evidence="4">
    <location>
        <begin position="51"/>
        <end position="71"/>
    </location>
</feature>
<proteinExistence type="predicted"/>
<dbReference type="CDD" id="cd16917">
    <property type="entry name" value="HATPase_UhpB-NarQ-NarX-like"/>
    <property type="match status" value="1"/>
</dbReference>
<keyword evidence="7" id="KW-1185">Reference proteome</keyword>
<dbReference type="EMBL" id="BONY01000001">
    <property type="protein sequence ID" value="GIH02186.1"/>
    <property type="molecule type" value="Genomic_DNA"/>
</dbReference>
<evidence type="ECO:0000313" key="6">
    <source>
        <dbReference type="EMBL" id="GIH02186.1"/>
    </source>
</evidence>
<reference evidence="6" key="1">
    <citation type="submission" date="2021-01" db="EMBL/GenBank/DDBJ databases">
        <title>Whole genome shotgun sequence of Rhizocola hellebori NBRC 109834.</title>
        <authorList>
            <person name="Komaki H."/>
            <person name="Tamura T."/>
        </authorList>
    </citation>
    <scope>NUCLEOTIDE SEQUENCE</scope>
    <source>
        <strain evidence="6">NBRC 109834</strain>
    </source>
</reference>
<evidence type="ECO:0000256" key="4">
    <source>
        <dbReference type="SAM" id="Phobius"/>
    </source>
</evidence>
<dbReference type="PANTHER" id="PTHR24421">
    <property type="entry name" value="NITRATE/NITRITE SENSOR PROTEIN NARX-RELATED"/>
    <property type="match status" value="1"/>
</dbReference>
<dbReference type="AlphaFoldDB" id="A0A8J3VD59"/>
<evidence type="ECO:0000256" key="2">
    <source>
        <dbReference type="ARBA" id="ARBA00022777"/>
    </source>
</evidence>
<keyword evidence="4" id="KW-0812">Transmembrane</keyword>
<feature type="transmembrane region" description="Helical" evidence="4">
    <location>
        <begin position="157"/>
        <end position="182"/>
    </location>
</feature>
<feature type="transmembrane region" description="Helical" evidence="4">
    <location>
        <begin position="118"/>
        <end position="145"/>
    </location>
</feature>
<dbReference type="RefSeq" id="WP_203906110.1">
    <property type="nucleotide sequence ID" value="NZ_BONY01000001.1"/>
</dbReference>
<feature type="transmembrane region" description="Helical" evidence="4">
    <location>
        <begin position="78"/>
        <end position="98"/>
    </location>
</feature>
<dbReference type="Gene3D" id="3.30.565.10">
    <property type="entry name" value="Histidine kinase-like ATPase, C-terminal domain"/>
    <property type="match status" value="1"/>
</dbReference>
<dbReference type="GO" id="GO:0016301">
    <property type="term" value="F:kinase activity"/>
    <property type="evidence" value="ECO:0007669"/>
    <property type="project" value="UniProtKB-KW"/>
</dbReference>
<evidence type="ECO:0000256" key="1">
    <source>
        <dbReference type="ARBA" id="ARBA00022679"/>
    </source>
</evidence>
<comment type="caution">
    <text evidence="6">The sequence shown here is derived from an EMBL/GenBank/DDBJ whole genome shotgun (WGS) entry which is preliminary data.</text>
</comment>
<dbReference type="SUPFAM" id="SSF55874">
    <property type="entry name" value="ATPase domain of HSP90 chaperone/DNA topoisomerase II/histidine kinase"/>
    <property type="match status" value="1"/>
</dbReference>
<organism evidence="6 7">
    <name type="scientific">Rhizocola hellebori</name>
    <dbReference type="NCBI Taxonomy" id="1392758"/>
    <lineage>
        <taxon>Bacteria</taxon>
        <taxon>Bacillati</taxon>
        <taxon>Actinomycetota</taxon>
        <taxon>Actinomycetes</taxon>
        <taxon>Micromonosporales</taxon>
        <taxon>Micromonosporaceae</taxon>
        <taxon>Rhizocola</taxon>
    </lineage>
</organism>
<dbReference type="InterPro" id="IPR050482">
    <property type="entry name" value="Sensor_HK_TwoCompSys"/>
</dbReference>
<feature type="domain" description="Histidine kinase/HSP90-like ATPase" evidence="5">
    <location>
        <begin position="309"/>
        <end position="390"/>
    </location>
</feature>
<accession>A0A8J3VD59</accession>
<keyword evidence="2" id="KW-0418">Kinase</keyword>
<dbReference type="InterPro" id="IPR003594">
    <property type="entry name" value="HATPase_dom"/>
</dbReference>
<evidence type="ECO:0000313" key="7">
    <source>
        <dbReference type="Proteomes" id="UP000612899"/>
    </source>
</evidence>
<sequence>MQPGPQPVTTARDRVERVLIFGAGLLRGLQLAAGLPVLFVGGLAPLRSPTLAGSSYLVAVAWSALLFLVAVRTNRVGLGWVCLDLALSVFWLLAVPQLCLPEGCGTSWPGWVVPPAMGSAILAVVFAPRYVAVAGTLLIALSYVMGIREHLATARQALGSALVNAYFIVGFAVLAGVLAHLLRRSAVQVDAATTQAIEARARESAAQARFDERTRQYDVLHHTVLSTLSKIARGGLDHRREEVRALCARDADFLRDLVTGGGEESPGDFVSALAGVVRDKQALGLKVHSQFHALPASLPVGVAPVLLGAAREALTNAAKHAGTDEAWLTAVGEGDSLRMVIVDRGSGFEPAAAIAGRGLVRELNHSVIEVGGKVTLTSSPGHGTMVEVHWQP</sequence>
<dbReference type="Proteomes" id="UP000612899">
    <property type="component" value="Unassembled WGS sequence"/>
</dbReference>
<dbReference type="GO" id="GO:0000160">
    <property type="term" value="P:phosphorelay signal transduction system"/>
    <property type="evidence" value="ECO:0007669"/>
    <property type="project" value="UniProtKB-KW"/>
</dbReference>
<keyword evidence="3" id="KW-0902">Two-component regulatory system</keyword>
<gene>
    <name evidence="6" type="ORF">Rhe02_02530</name>
</gene>
<dbReference type="InterPro" id="IPR036890">
    <property type="entry name" value="HATPase_C_sf"/>
</dbReference>
<feature type="transmembrane region" description="Helical" evidence="4">
    <location>
        <begin position="18"/>
        <end position="39"/>
    </location>
</feature>
<evidence type="ECO:0000259" key="5">
    <source>
        <dbReference type="Pfam" id="PF02518"/>
    </source>
</evidence>
<keyword evidence="4" id="KW-0472">Membrane</keyword>
<dbReference type="Pfam" id="PF02518">
    <property type="entry name" value="HATPase_c"/>
    <property type="match status" value="1"/>
</dbReference>
<name>A0A8J3VD59_9ACTN</name>